<organism evidence="4 5">
    <name type="scientific">Micropruina glycogenica</name>
    <dbReference type="NCBI Taxonomy" id="75385"/>
    <lineage>
        <taxon>Bacteria</taxon>
        <taxon>Bacillati</taxon>
        <taxon>Actinomycetota</taxon>
        <taxon>Actinomycetes</taxon>
        <taxon>Propionibacteriales</taxon>
        <taxon>Nocardioidaceae</taxon>
        <taxon>Micropruina</taxon>
    </lineage>
</organism>
<evidence type="ECO:0000259" key="3">
    <source>
        <dbReference type="Pfam" id="PF19973"/>
    </source>
</evidence>
<evidence type="ECO:0000256" key="1">
    <source>
        <dbReference type="SAM" id="MobiDB-lite"/>
    </source>
</evidence>
<dbReference type="Pfam" id="PF12770">
    <property type="entry name" value="CHAT"/>
    <property type="match status" value="1"/>
</dbReference>
<dbReference type="AlphaFoldDB" id="A0A2N9JL27"/>
<dbReference type="OrthoDB" id="9761935at2"/>
<keyword evidence="5" id="KW-1185">Reference proteome</keyword>
<dbReference type="InterPro" id="IPR024983">
    <property type="entry name" value="CHAT_dom"/>
</dbReference>
<dbReference type="EMBL" id="LT985188">
    <property type="protein sequence ID" value="SPD88745.1"/>
    <property type="molecule type" value="Genomic_DNA"/>
</dbReference>
<feature type="domain" description="CHAT" evidence="2">
    <location>
        <begin position="515"/>
        <end position="674"/>
    </location>
</feature>
<name>A0A2N9JL27_9ACTN</name>
<feature type="compositionally biased region" description="Low complexity" evidence="1">
    <location>
        <begin position="155"/>
        <end position="179"/>
    </location>
</feature>
<feature type="region of interest" description="Disordered" evidence="1">
    <location>
        <begin position="111"/>
        <end position="190"/>
    </location>
</feature>
<evidence type="ECO:0000313" key="5">
    <source>
        <dbReference type="Proteomes" id="UP000238164"/>
    </source>
</evidence>
<feature type="domain" description="Ternary complex associated" evidence="3">
    <location>
        <begin position="2"/>
        <end position="106"/>
    </location>
</feature>
<protein>
    <submittedName>
        <fullName evidence="4">Uncharacterized protein</fullName>
    </submittedName>
</protein>
<sequence length="717" mass="75820">MDPVLVLDADMTVAAARKAMALATAGTAVVVRRRDPRTDRATLLWYPLGPDDRDRVLGANVDPGMPLGVSLDLHEHGASEVRQLEHPDVTGGFWTGLVVDGARPVGWMTADPHTNRGPTRGIEFPPAPAPVDPAPAQRSPAPPPPIDLVPVEAMPGDAAEAAPESGAEPPQAGAEPGDPVSQVDPPADVTAYPRVDVPEAVAPGAAFEIVVGLSYQAQAGVQGAAMHIAVPQPNQPRELTIQVKAENFTLDTMRYPLPFDPADLAKAEVRIPITAPAVADTWRGRIEVEYSQNGLLIGTAWREIVVTPTAPAGAPASTAGGEVAVELDQNVPIDLTVSISRGEADGTFLWTYTTPHAQVPLPDVQVITKLADDTAETLALRNIREMAQVDGNPNAELRVLGVARQISDLLTEAKFWPVLTAAWKVAHDDGRLPTLLLVSQESLIPWELASVEPDYVIDPSLVDPAAPPILGAQVIAGRWRPAGPETPSGMRRPSTTPAQAMAISGLAVVVGEFGPSSGFRSLKQAIEEGQQLTQTYQAVWIKGTASEVATLLKGQATNQGMPLVAQVLHVASHGEVDPDSPLNSGVILSDSSVRIDETIVVGSSFARSAAPLVFLNCCQLATDSGSSLIEGGLAAAFLQAGARAFIAPLWSVDDTIAKDTALRFYAEALGKGRAVGDVVRELRARYTTEFPQHDQTTPLAYAYYGHPALTLTRQETH</sequence>
<dbReference type="InterPro" id="IPR045543">
    <property type="entry name" value="TCAD7"/>
</dbReference>
<accession>A0A2N9JL27</accession>
<dbReference type="Proteomes" id="UP000238164">
    <property type="component" value="Chromosome 1"/>
</dbReference>
<gene>
    <name evidence="4" type="ORF">MPLG2_3715</name>
</gene>
<dbReference type="Pfam" id="PF19973">
    <property type="entry name" value="TCAD7"/>
    <property type="match status" value="1"/>
</dbReference>
<evidence type="ECO:0000259" key="2">
    <source>
        <dbReference type="Pfam" id="PF12770"/>
    </source>
</evidence>
<reference evidence="4 5" key="1">
    <citation type="submission" date="2018-02" db="EMBL/GenBank/DDBJ databases">
        <authorList>
            <person name="Cohen D.B."/>
            <person name="Kent A.D."/>
        </authorList>
    </citation>
    <scope>NUCLEOTIDE SEQUENCE [LARGE SCALE GENOMIC DNA]</scope>
    <source>
        <strain evidence="4">1</strain>
    </source>
</reference>
<evidence type="ECO:0000313" key="4">
    <source>
        <dbReference type="EMBL" id="SPD88745.1"/>
    </source>
</evidence>
<dbReference type="RefSeq" id="WP_105187182.1">
    <property type="nucleotide sequence ID" value="NZ_BAAAGO010000038.1"/>
</dbReference>
<proteinExistence type="predicted"/>
<dbReference type="KEGG" id="mgg:MPLG2_3715"/>